<evidence type="ECO:0000256" key="2">
    <source>
        <dbReference type="SAM" id="MobiDB-lite"/>
    </source>
</evidence>
<dbReference type="Proteomes" id="UP000243723">
    <property type="component" value="Unassembled WGS sequence"/>
</dbReference>
<reference evidence="4 5" key="1">
    <citation type="submission" date="2017-05" db="EMBL/GenBank/DDBJ databases">
        <title>Draft genome sequence of Elsinoe australis.</title>
        <authorList>
            <person name="Cheng Q."/>
        </authorList>
    </citation>
    <scope>NUCLEOTIDE SEQUENCE [LARGE SCALE GENOMIC DNA]</scope>
    <source>
        <strain evidence="4 5">NL1</strain>
    </source>
</reference>
<dbReference type="PANTHER" id="PTHR31644:SF1">
    <property type="entry name" value="ZN(II)2CYS6 TRANSCRIPTION FACTOR (EUROFUNG)"/>
    <property type="match status" value="1"/>
</dbReference>
<sequence>MCCQNKAVRRAERATRRADKAARRADKWDNRAAHYDSRYAQPGNTLAIAGPSAIPAHHAGYSTCHHQHHHRGCCGHQRRGGPITAIISGITTLVLTVQEKHQAEKQKRQSATEQEDLPATRSQMSDLKDEKVHLDEKPIRKELMGEKEALRRSESTESLRMASQELPPSSGSQDGKSPPPQLVQQSTHGSAPAFSVEPPPAAPMSGERPPSAMHIDPALHGHEYNNKLQPPQPQPQDMPATSRSSSDDVPFNELQNPSDALDLLASIASNGHNHENRSWRETPARQNQLDTAATGWANMTTNTDLLDYYPLRSGALTYQRLASLLDRYHTYYHPYYPLIQRESLNPANLARTAQEEPHLLTAVLVIASKDLVDEPNIFKTCSEHMQALVSALAAGGAGGVEAVEALLLLAEWTPYTSRRQAGSVGRGEEDREAWMHVGTALRVGYFLGLDRYSFHIPELKDPQGQRKRLVWIACFISDRQISIRTGRAFWSRGPSATTTLRKDDFPSLRPRGPGEDDYATIFQATLELTMLFSNVHDVLYSNPSGVRSHLSGGYIKFIDDFRSAIYGWNSVYGMLTCSQNLKATLLMSYDYLRLYTNAFAFHATIQRALPKTKDGKPSFSRVFYNNVGAVGDARFIYEGLDAAKSLLTTMNNFVDPEKSLRYMPLRFHLYTIYAGVFLYRARTVGVMSPEEDTSVRRLVSQTVSKLEAASVGDSHPGSRYSQLLKLLWDKVDRKRRNAGSLATIVDPYRPGGISSNSGLGSSSSMGGSRMGQDTPGKYSGGDLESPGMTERMGDFSWTDLDAIGNFAVNGNEGLNMDGTDWWAQGFLPADNNPFGMSMGMDLGMGGDGNWGLQL</sequence>
<proteinExistence type="predicted"/>
<dbReference type="OrthoDB" id="5818554at2759"/>
<evidence type="ECO:0000256" key="1">
    <source>
        <dbReference type="ARBA" id="ARBA00023242"/>
    </source>
</evidence>
<dbReference type="CDD" id="cd12148">
    <property type="entry name" value="fungal_TF_MHR"/>
    <property type="match status" value="1"/>
</dbReference>
<feature type="compositionally biased region" description="Basic and acidic residues" evidence="2">
    <location>
        <begin position="126"/>
        <end position="157"/>
    </location>
</feature>
<dbReference type="GO" id="GO:0003677">
    <property type="term" value="F:DNA binding"/>
    <property type="evidence" value="ECO:0007669"/>
    <property type="project" value="InterPro"/>
</dbReference>
<dbReference type="PANTHER" id="PTHR31644">
    <property type="entry name" value="TRANSCRIPTIONAL ACTIVATOR ARO80-RELATED"/>
    <property type="match status" value="1"/>
</dbReference>
<organism evidence="4 5">
    <name type="scientific">Elsinoe australis</name>
    <dbReference type="NCBI Taxonomy" id="40998"/>
    <lineage>
        <taxon>Eukaryota</taxon>
        <taxon>Fungi</taxon>
        <taxon>Dikarya</taxon>
        <taxon>Ascomycota</taxon>
        <taxon>Pezizomycotina</taxon>
        <taxon>Dothideomycetes</taxon>
        <taxon>Dothideomycetidae</taxon>
        <taxon>Myriangiales</taxon>
        <taxon>Elsinoaceae</taxon>
        <taxon>Elsinoe</taxon>
    </lineage>
</organism>
<dbReference type="GO" id="GO:0006351">
    <property type="term" value="P:DNA-templated transcription"/>
    <property type="evidence" value="ECO:0007669"/>
    <property type="project" value="InterPro"/>
</dbReference>
<evidence type="ECO:0000313" key="4">
    <source>
        <dbReference type="EMBL" id="PSK42388.1"/>
    </source>
</evidence>
<accession>A0A2P7Z2F0</accession>
<dbReference type="EMBL" id="NHZQ01000335">
    <property type="protein sequence ID" value="PSK42388.1"/>
    <property type="molecule type" value="Genomic_DNA"/>
</dbReference>
<evidence type="ECO:0000259" key="3">
    <source>
        <dbReference type="SMART" id="SM00906"/>
    </source>
</evidence>
<feature type="region of interest" description="Disordered" evidence="2">
    <location>
        <begin position="753"/>
        <end position="784"/>
    </location>
</feature>
<dbReference type="GO" id="GO:0005634">
    <property type="term" value="C:nucleus"/>
    <property type="evidence" value="ECO:0007669"/>
    <property type="project" value="TreeGrafter"/>
</dbReference>
<dbReference type="InterPro" id="IPR052780">
    <property type="entry name" value="AAA_Catabolism_Regulators"/>
</dbReference>
<dbReference type="AlphaFoldDB" id="A0A2P7Z2F0"/>
<feature type="domain" description="Xylanolytic transcriptional activator regulatory" evidence="3">
    <location>
        <begin position="433"/>
        <end position="507"/>
    </location>
</feature>
<keyword evidence="1" id="KW-0539">Nucleus</keyword>
<dbReference type="InterPro" id="IPR007219">
    <property type="entry name" value="XnlR_reg_dom"/>
</dbReference>
<feature type="compositionally biased region" description="Low complexity" evidence="2">
    <location>
        <begin position="753"/>
        <end position="771"/>
    </location>
</feature>
<name>A0A2P7Z2F0_9PEZI</name>
<dbReference type="STRING" id="40998.A0A2P7Z2F0"/>
<dbReference type="GO" id="GO:0008270">
    <property type="term" value="F:zinc ion binding"/>
    <property type="evidence" value="ECO:0007669"/>
    <property type="project" value="InterPro"/>
</dbReference>
<feature type="compositionally biased region" description="Polar residues" evidence="2">
    <location>
        <begin position="166"/>
        <end position="175"/>
    </location>
</feature>
<gene>
    <name evidence="4" type="ORF">B9Z65_4302</name>
</gene>
<feature type="region of interest" description="Disordered" evidence="2">
    <location>
        <begin position="104"/>
        <end position="255"/>
    </location>
</feature>
<comment type="caution">
    <text evidence="4">The sequence shown here is derived from an EMBL/GenBank/DDBJ whole genome shotgun (WGS) entry which is preliminary data.</text>
</comment>
<dbReference type="Pfam" id="PF04082">
    <property type="entry name" value="Fungal_trans"/>
    <property type="match status" value="1"/>
</dbReference>
<keyword evidence="5" id="KW-1185">Reference proteome</keyword>
<dbReference type="GO" id="GO:0000981">
    <property type="term" value="F:DNA-binding transcription factor activity, RNA polymerase II-specific"/>
    <property type="evidence" value="ECO:0007669"/>
    <property type="project" value="TreeGrafter"/>
</dbReference>
<evidence type="ECO:0000313" key="5">
    <source>
        <dbReference type="Proteomes" id="UP000243723"/>
    </source>
</evidence>
<protein>
    <submittedName>
        <fullName evidence="4">Lysophospholipase</fullName>
    </submittedName>
</protein>
<dbReference type="SMART" id="SM00906">
    <property type="entry name" value="Fungal_trans"/>
    <property type="match status" value="1"/>
</dbReference>